<dbReference type="Pfam" id="PF09864">
    <property type="entry name" value="MliC"/>
    <property type="match status" value="1"/>
</dbReference>
<evidence type="ECO:0000256" key="2">
    <source>
        <dbReference type="ARBA" id="ARBA00023136"/>
    </source>
</evidence>
<reference evidence="7 8" key="1">
    <citation type="submission" date="2017-08" db="EMBL/GenBank/DDBJ databases">
        <title>WGS of Clinical strains of the CDC Group NO-1 linked to zoonotic infections in humans.</title>
        <authorList>
            <person name="Bernier A.-M."/>
            <person name="Bernard K."/>
        </authorList>
    </citation>
    <scope>NUCLEOTIDE SEQUENCE [LARGE SCALE GENOMIC DNA]</scope>
    <source>
        <strain evidence="7 8">NML03-0146</strain>
    </source>
</reference>
<feature type="domain" description="C-type lysozyme inhibitor" evidence="6">
    <location>
        <begin position="52"/>
        <end position="118"/>
    </location>
</feature>
<dbReference type="Proteomes" id="UP000217999">
    <property type="component" value="Unassembled WGS sequence"/>
</dbReference>
<dbReference type="EMBL" id="NSJF01000009">
    <property type="protein sequence ID" value="PAT33153.1"/>
    <property type="molecule type" value="Genomic_DNA"/>
</dbReference>
<gene>
    <name evidence="7" type="ORF">CK620_13055</name>
</gene>
<comment type="caution">
    <text evidence="7">The sequence shown here is derived from an EMBL/GenBank/DDBJ whole genome shotgun (WGS) entry which is preliminary data.</text>
</comment>
<organism evidence="7 8">
    <name type="scientific">Vandammella animalimorsus</name>
    <dbReference type="NCBI Taxonomy" id="2029117"/>
    <lineage>
        <taxon>Bacteria</taxon>
        <taxon>Pseudomonadati</taxon>
        <taxon>Pseudomonadota</taxon>
        <taxon>Betaproteobacteria</taxon>
        <taxon>Burkholderiales</taxon>
        <taxon>Comamonadaceae</taxon>
        <taxon>Vandammella</taxon>
    </lineage>
</organism>
<dbReference type="Gene3D" id="2.40.128.200">
    <property type="match status" value="1"/>
</dbReference>
<sequence>MNIKTLSMLAGCAVALAACSGTQPKQPQNQVTGHAATTVAPAQHHEMMASKFACQNGLTVWVQPRGTEQLELKLDDKSAMLNITVSGSGSRYVGKSGLFGRGAEWHQKGNEAFFSFYDPYNNLVETNCTSAAN</sequence>
<keyword evidence="3" id="KW-0564">Palmitate</keyword>
<keyword evidence="1 5" id="KW-0732">Signal</keyword>
<evidence type="ECO:0000256" key="4">
    <source>
        <dbReference type="ARBA" id="ARBA00023288"/>
    </source>
</evidence>
<evidence type="ECO:0000313" key="8">
    <source>
        <dbReference type="Proteomes" id="UP000217999"/>
    </source>
</evidence>
<name>A0A2A2A6N4_9BURK</name>
<keyword evidence="2" id="KW-0472">Membrane</keyword>
<evidence type="ECO:0000256" key="1">
    <source>
        <dbReference type="ARBA" id="ARBA00022729"/>
    </source>
</evidence>
<evidence type="ECO:0000259" key="6">
    <source>
        <dbReference type="Pfam" id="PF09864"/>
    </source>
</evidence>
<dbReference type="SUPFAM" id="SSF141488">
    <property type="entry name" value="YdhA-like"/>
    <property type="match status" value="1"/>
</dbReference>
<dbReference type="InterPro" id="IPR036328">
    <property type="entry name" value="MliC_sf"/>
</dbReference>
<protein>
    <recommendedName>
        <fullName evidence="6">C-type lysozyme inhibitor domain-containing protein</fullName>
    </recommendedName>
</protein>
<dbReference type="PROSITE" id="PS51257">
    <property type="entry name" value="PROKAR_LIPOPROTEIN"/>
    <property type="match status" value="1"/>
</dbReference>
<proteinExistence type="predicted"/>
<accession>A0A2A2A6N4</accession>
<feature type="chain" id="PRO_5012380963" description="C-type lysozyme inhibitor domain-containing protein" evidence="5">
    <location>
        <begin position="18"/>
        <end position="133"/>
    </location>
</feature>
<evidence type="ECO:0000256" key="3">
    <source>
        <dbReference type="ARBA" id="ARBA00023139"/>
    </source>
</evidence>
<keyword evidence="4" id="KW-0449">Lipoprotein</keyword>
<evidence type="ECO:0000313" key="7">
    <source>
        <dbReference type="EMBL" id="PAT33153.1"/>
    </source>
</evidence>
<feature type="signal peptide" evidence="5">
    <location>
        <begin position="1"/>
        <end position="17"/>
    </location>
</feature>
<dbReference type="RefSeq" id="WP_095550680.1">
    <property type="nucleotide sequence ID" value="NZ_NSJF01000009.1"/>
</dbReference>
<dbReference type="InterPro" id="IPR018660">
    <property type="entry name" value="MliC"/>
</dbReference>
<dbReference type="AlphaFoldDB" id="A0A2A2A6N4"/>
<evidence type="ECO:0000256" key="5">
    <source>
        <dbReference type="SAM" id="SignalP"/>
    </source>
</evidence>